<evidence type="ECO:0000313" key="11">
    <source>
        <dbReference type="EMBL" id="MBE9222930.1"/>
    </source>
</evidence>
<evidence type="ECO:0000256" key="3">
    <source>
        <dbReference type="ARBA" id="ARBA00022475"/>
    </source>
</evidence>
<evidence type="ECO:0000259" key="10">
    <source>
        <dbReference type="PROSITE" id="PS50893"/>
    </source>
</evidence>
<reference evidence="11 12" key="1">
    <citation type="submission" date="2020-10" db="EMBL/GenBank/DDBJ databases">
        <authorList>
            <person name="Castelo-Branco R."/>
            <person name="Eusebio N."/>
            <person name="Adriana R."/>
            <person name="Vieira A."/>
            <person name="Brugerolle De Fraissinette N."/>
            <person name="Rezende De Castro R."/>
            <person name="Schneider M.P."/>
            <person name="Vasconcelos V."/>
            <person name="Leao P.N."/>
        </authorList>
    </citation>
    <scope>NUCLEOTIDE SEQUENCE [LARGE SCALE GENOMIC DNA]</scope>
    <source>
        <strain evidence="11 12">LEGE 03274</strain>
    </source>
</reference>
<dbReference type="Proteomes" id="UP000654604">
    <property type="component" value="Unassembled WGS sequence"/>
</dbReference>
<keyword evidence="12" id="KW-1185">Reference proteome</keyword>
<organism evidence="11 12">
    <name type="scientific">Cyanobacterium stanieri LEGE 03274</name>
    <dbReference type="NCBI Taxonomy" id="1828756"/>
    <lineage>
        <taxon>Bacteria</taxon>
        <taxon>Bacillati</taxon>
        <taxon>Cyanobacteriota</taxon>
        <taxon>Cyanophyceae</taxon>
        <taxon>Oscillatoriophycideae</taxon>
        <taxon>Chroococcales</taxon>
        <taxon>Geminocystaceae</taxon>
        <taxon>Cyanobacterium</taxon>
    </lineage>
</organism>
<dbReference type="Gene3D" id="3.40.50.300">
    <property type="entry name" value="P-loop containing nucleotide triphosphate hydrolases"/>
    <property type="match status" value="1"/>
</dbReference>
<dbReference type="CDD" id="cd03214">
    <property type="entry name" value="ABC_Iron-Siderophores_B12_Hemin"/>
    <property type="match status" value="1"/>
</dbReference>
<protein>
    <submittedName>
        <fullName evidence="11">ABC transporter ATP-binding protein</fullName>
    </submittedName>
</protein>
<comment type="caution">
    <text evidence="11">The sequence shown here is derived from an EMBL/GenBank/DDBJ whole genome shotgun (WGS) entry which is preliminary data.</text>
</comment>
<dbReference type="SMART" id="SM00382">
    <property type="entry name" value="AAA"/>
    <property type="match status" value="1"/>
</dbReference>
<evidence type="ECO:0000313" key="12">
    <source>
        <dbReference type="Proteomes" id="UP000654604"/>
    </source>
</evidence>
<accession>A0ABR9V4W3</accession>
<dbReference type="InterPro" id="IPR003593">
    <property type="entry name" value="AAA+_ATPase"/>
</dbReference>
<feature type="domain" description="ABC transporter" evidence="10">
    <location>
        <begin position="3"/>
        <end position="239"/>
    </location>
</feature>
<dbReference type="RefSeq" id="WP_193801074.1">
    <property type="nucleotide sequence ID" value="NZ_JADEWC010000019.1"/>
</dbReference>
<evidence type="ECO:0000256" key="6">
    <source>
        <dbReference type="ARBA" id="ARBA00022840"/>
    </source>
</evidence>
<evidence type="ECO:0000256" key="1">
    <source>
        <dbReference type="ARBA" id="ARBA00004202"/>
    </source>
</evidence>
<dbReference type="GO" id="GO:0005524">
    <property type="term" value="F:ATP binding"/>
    <property type="evidence" value="ECO:0007669"/>
    <property type="project" value="UniProtKB-KW"/>
</dbReference>
<dbReference type="EMBL" id="JADEWC010000019">
    <property type="protein sequence ID" value="MBE9222930.1"/>
    <property type="molecule type" value="Genomic_DNA"/>
</dbReference>
<keyword evidence="6 11" id="KW-0067">ATP-binding</keyword>
<dbReference type="SUPFAM" id="SSF52540">
    <property type="entry name" value="P-loop containing nucleoside triphosphate hydrolases"/>
    <property type="match status" value="1"/>
</dbReference>
<dbReference type="PANTHER" id="PTHR42771:SF2">
    <property type="entry name" value="IRON(3+)-HYDROXAMATE IMPORT ATP-BINDING PROTEIN FHUC"/>
    <property type="match status" value="1"/>
</dbReference>
<evidence type="ECO:0000256" key="7">
    <source>
        <dbReference type="ARBA" id="ARBA00023004"/>
    </source>
</evidence>
<evidence type="ECO:0000256" key="8">
    <source>
        <dbReference type="ARBA" id="ARBA00023065"/>
    </source>
</evidence>
<keyword evidence="9" id="KW-0472">Membrane</keyword>
<proteinExistence type="predicted"/>
<keyword evidence="7" id="KW-0408">Iron</keyword>
<dbReference type="PROSITE" id="PS00211">
    <property type="entry name" value="ABC_TRANSPORTER_1"/>
    <property type="match status" value="1"/>
</dbReference>
<evidence type="ECO:0000256" key="4">
    <source>
        <dbReference type="ARBA" id="ARBA00022496"/>
    </source>
</evidence>
<name>A0ABR9V4W3_9CHRO</name>
<dbReference type="InterPro" id="IPR003439">
    <property type="entry name" value="ABC_transporter-like_ATP-bd"/>
</dbReference>
<keyword evidence="2" id="KW-0813">Transport</keyword>
<evidence type="ECO:0000256" key="5">
    <source>
        <dbReference type="ARBA" id="ARBA00022741"/>
    </source>
</evidence>
<gene>
    <name evidence="11" type="ORF">IQ215_09515</name>
</gene>
<keyword evidence="3" id="KW-1003">Cell membrane</keyword>
<dbReference type="PROSITE" id="PS50893">
    <property type="entry name" value="ABC_TRANSPORTER_2"/>
    <property type="match status" value="1"/>
</dbReference>
<keyword evidence="8" id="KW-0406">Ion transport</keyword>
<comment type="subcellular location">
    <subcellularLocation>
        <location evidence="1">Cell membrane</location>
        <topology evidence="1">Peripheral membrane protein</topology>
    </subcellularLocation>
</comment>
<dbReference type="PANTHER" id="PTHR42771">
    <property type="entry name" value="IRON(3+)-HYDROXAMATE IMPORT ATP-BINDING PROTEIN FHUC"/>
    <property type="match status" value="1"/>
</dbReference>
<dbReference type="InterPro" id="IPR051535">
    <property type="entry name" value="Siderophore_ABC-ATPase"/>
</dbReference>
<keyword evidence="4" id="KW-0410">Iron transport</keyword>
<evidence type="ECO:0000256" key="9">
    <source>
        <dbReference type="ARBA" id="ARBA00023136"/>
    </source>
</evidence>
<dbReference type="InterPro" id="IPR017871">
    <property type="entry name" value="ABC_transporter-like_CS"/>
</dbReference>
<keyword evidence="5" id="KW-0547">Nucleotide-binding</keyword>
<dbReference type="InterPro" id="IPR027417">
    <property type="entry name" value="P-loop_NTPase"/>
</dbReference>
<evidence type="ECO:0000256" key="2">
    <source>
        <dbReference type="ARBA" id="ARBA00022448"/>
    </source>
</evidence>
<dbReference type="Pfam" id="PF00005">
    <property type="entry name" value="ABC_tran"/>
    <property type="match status" value="1"/>
</dbReference>
<sequence length="262" mass="29125">MPLNTYNLYGGYGKSAIIKSIDLDLERGEWLSLVGANGSGKSTLLKLICRILKPSQGKILLDSKDIHNLPPQTVAKKIAILPQQQTIPQGLTVRQLVSLGRTPHQSWYQWDLTGEDQQAVYQALQETELMAYGDRPVSELSGGERQRAFLALALAQNPQVLLLDEPTTYLDIHYQLQLLELLKKLNKQGLTIITVLHEINLAVRYSDRLALLKQGQIYQIGDIDTVLTPENISAVFDVETIIIDTPIGKQICPLSTSVPAYV</sequence>